<accession>A0A7S2Y0W3</accession>
<keyword evidence="5 6" id="KW-0472">Membrane</keyword>
<gene>
    <name evidence="7" type="ORF">FJAP1339_LOCUS12256</name>
</gene>
<dbReference type="InterPro" id="IPR005351">
    <property type="entry name" value="ASTER"/>
</dbReference>
<dbReference type="EMBL" id="HBHR01023845">
    <property type="protein sequence ID" value="CAD9875291.1"/>
    <property type="molecule type" value="Transcribed_RNA"/>
</dbReference>
<feature type="transmembrane region" description="Helical" evidence="6">
    <location>
        <begin position="83"/>
        <end position="100"/>
    </location>
</feature>
<evidence type="ECO:0000256" key="4">
    <source>
        <dbReference type="ARBA" id="ARBA00022989"/>
    </source>
</evidence>
<evidence type="ECO:0000256" key="6">
    <source>
        <dbReference type="SAM" id="Phobius"/>
    </source>
</evidence>
<proteinExistence type="inferred from homology"/>
<protein>
    <recommendedName>
        <fullName evidence="8">Protein Asterix</fullName>
    </recommendedName>
</protein>
<keyword evidence="4 6" id="KW-1133">Transmembrane helix</keyword>
<evidence type="ECO:0000256" key="5">
    <source>
        <dbReference type="ARBA" id="ARBA00023136"/>
    </source>
</evidence>
<dbReference type="PANTHER" id="PTHR13193">
    <property type="entry name" value="CGI-140"/>
    <property type="match status" value="1"/>
</dbReference>
<sequence>MQRKKRINLGGVENPRNPNMIRRFYREKLDPDQLPPDYIALLSLVFGIMGLMLKYKLCAWLSVFCCMSSMANIKNSEMDIKQIACSVMFAMMGLFMNYFGPTPKH</sequence>
<dbReference type="GO" id="GO:0044183">
    <property type="term" value="F:protein folding chaperone"/>
    <property type="evidence" value="ECO:0007669"/>
    <property type="project" value="InterPro"/>
</dbReference>
<organism evidence="7">
    <name type="scientific">Fibrocapsa japonica</name>
    <dbReference type="NCBI Taxonomy" id="94617"/>
    <lineage>
        <taxon>Eukaryota</taxon>
        <taxon>Sar</taxon>
        <taxon>Stramenopiles</taxon>
        <taxon>Ochrophyta</taxon>
        <taxon>Raphidophyceae</taxon>
        <taxon>Chattonellales</taxon>
        <taxon>Chattonellaceae</taxon>
        <taxon>Fibrocapsa</taxon>
    </lineage>
</organism>
<evidence type="ECO:0000256" key="1">
    <source>
        <dbReference type="ARBA" id="ARBA00004370"/>
    </source>
</evidence>
<reference evidence="7" key="1">
    <citation type="submission" date="2021-01" db="EMBL/GenBank/DDBJ databases">
        <authorList>
            <person name="Corre E."/>
            <person name="Pelletier E."/>
            <person name="Niang G."/>
            <person name="Scheremetjew M."/>
            <person name="Finn R."/>
            <person name="Kale V."/>
            <person name="Holt S."/>
            <person name="Cochrane G."/>
            <person name="Meng A."/>
            <person name="Brown T."/>
            <person name="Cohen L."/>
        </authorList>
    </citation>
    <scope>NUCLEOTIDE SEQUENCE</scope>
    <source>
        <strain evidence="7">CCMP1661</strain>
    </source>
</reference>
<evidence type="ECO:0000313" key="7">
    <source>
        <dbReference type="EMBL" id="CAD9875291.1"/>
    </source>
</evidence>
<comment type="subcellular location">
    <subcellularLocation>
        <location evidence="1">Membrane</location>
    </subcellularLocation>
</comment>
<dbReference type="GO" id="GO:0005789">
    <property type="term" value="C:endoplasmic reticulum membrane"/>
    <property type="evidence" value="ECO:0007669"/>
    <property type="project" value="InterPro"/>
</dbReference>
<dbReference type="PANTHER" id="PTHR13193:SF0">
    <property type="entry name" value="PAT COMPLEX SUBUNIT ASTERIX"/>
    <property type="match status" value="1"/>
</dbReference>
<evidence type="ECO:0000256" key="3">
    <source>
        <dbReference type="ARBA" id="ARBA00022692"/>
    </source>
</evidence>
<evidence type="ECO:0008006" key="8">
    <source>
        <dbReference type="Google" id="ProtNLM"/>
    </source>
</evidence>
<dbReference type="Pfam" id="PF03669">
    <property type="entry name" value="ASTER"/>
    <property type="match status" value="1"/>
</dbReference>
<comment type="similarity">
    <text evidence="2">Belongs to the Asterix family.</text>
</comment>
<dbReference type="GO" id="GO:0045048">
    <property type="term" value="P:protein insertion into ER membrane"/>
    <property type="evidence" value="ECO:0007669"/>
    <property type="project" value="InterPro"/>
</dbReference>
<evidence type="ECO:0000256" key="2">
    <source>
        <dbReference type="ARBA" id="ARBA00009066"/>
    </source>
</evidence>
<keyword evidence="3 6" id="KW-0812">Transmembrane</keyword>
<dbReference type="AlphaFoldDB" id="A0A7S2Y0W3"/>
<feature type="transmembrane region" description="Helical" evidence="6">
    <location>
        <begin position="38"/>
        <end position="63"/>
    </location>
</feature>
<name>A0A7S2Y0W3_9STRA</name>